<dbReference type="STRING" id="1121001.SAMN02745857_02963"/>
<keyword evidence="3" id="KW-1185">Reference proteome</keyword>
<feature type="transmembrane region" description="Helical" evidence="1">
    <location>
        <begin position="20"/>
        <end position="41"/>
    </location>
</feature>
<accession>A0A1W1XV19</accession>
<dbReference type="AlphaFoldDB" id="A0A1W1XV19"/>
<gene>
    <name evidence="2" type="ORF">SAMN02745857_02963</name>
</gene>
<evidence type="ECO:0000313" key="3">
    <source>
        <dbReference type="Proteomes" id="UP000192761"/>
    </source>
</evidence>
<name>A0A1W1XV19_9NEIS</name>
<keyword evidence="1" id="KW-0812">Transmembrane</keyword>
<dbReference type="RefSeq" id="WP_139798873.1">
    <property type="nucleotide sequence ID" value="NZ_FWXD01000018.1"/>
</dbReference>
<organism evidence="2 3">
    <name type="scientific">Andreprevotia lacus DSM 23236</name>
    <dbReference type="NCBI Taxonomy" id="1121001"/>
    <lineage>
        <taxon>Bacteria</taxon>
        <taxon>Pseudomonadati</taxon>
        <taxon>Pseudomonadota</taxon>
        <taxon>Betaproteobacteria</taxon>
        <taxon>Neisseriales</taxon>
        <taxon>Chitinibacteraceae</taxon>
        <taxon>Andreprevotia</taxon>
    </lineage>
</organism>
<keyword evidence="1" id="KW-1133">Transmembrane helix</keyword>
<evidence type="ECO:0000313" key="2">
    <source>
        <dbReference type="EMBL" id="SMC27737.1"/>
    </source>
</evidence>
<protein>
    <submittedName>
        <fullName evidence="2">Uncharacterized protein</fullName>
    </submittedName>
</protein>
<dbReference type="EMBL" id="FWXD01000018">
    <property type="protein sequence ID" value="SMC27737.1"/>
    <property type="molecule type" value="Genomic_DNA"/>
</dbReference>
<reference evidence="2 3" key="1">
    <citation type="submission" date="2017-04" db="EMBL/GenBank/DDBJ databases">
        <authorList>
            <person name="Afonso C.L."/>
            <person name="Miller P.J."/>
            <person name="Scott M.A."/>
            <person name="Spackman E."/>
            <person name="Goraichik I."/>
            <person name="Dimitrov K.M."/>
            <person name="Suarez D.L."/>
            <person name="Swayne D.E."/>
        </authorList>
    </citation>
    <scope>NUCLEOTIDE SEQUENCE [LARGE SCALE GENOMIC DNA]</scope>
    <source>
        <strain evidence="2 3">DSM 23236</strain>
    </source>
</reference>
<evidence type="ECO:0000256" key="1">
    <source>
        <dbReference type="SAM" id="Phobius"/>
    </source>
</evidence>
<dbReference type="Proteomes" id="UP000192761">
    <property type="component" value="Unassembled WGS sequence"/>
</dbReference>
<sequence>MSTVTSPNPVQFSRPKPSILMRLLGLGFLGLLLFWVANLVLPYGWIERLQALAGGPPTLPSCSSAITEGEMVAQFGSLVRFVNNAVPFAGVSLRRSREIAVDPAHTVRRCEGEVSSILGSGQVLYDVQWYDPHNPSLSQIRVTIFDGSLPSIFKNLH</sequence>
<dbReference type="OrthoDB" id="9842123at2"/>
<keyword evidence="1" id="KW-0472">Membrane</keyword>
<proteinExistence type="predicted"/>